<feature type="signal peptide" evidence="3">
    <location>
        <begin position="1"/>
        <end position="24"/>
    </location>
</feature>
<accession>A0AAE1FNK6</accession>
<gene>
    <name evidence="4" type="ORF">Pcinc_018429</name>
</gene>
<name>A0AAE1FNK6_PETCI</name>
<dbReference type="Proteomes" id="UP001286313">
    <property type="component" value="Unassembled WGS sequence"/>
</dbReference>
<evidence type="ECO:0000313" key="5">
    <source>
        <dbReference type="Proteomes" id="UP001286313"/>
    </source>
</evidence>
<dbReference type="AlphaFoldDB" id="A0AAE1FNK6"/>
<reference evidence="4" key="1">
    <citation type="submission" date="2023-10" db="EMBL/GenBank/DDBJ databases">
        <title>Genome assemblies of two species of porcelain crab, Petrolisthes cinctipes and Petrolisthes manimaculis (Anomura: Porcellanidae).</title>
        <authorList>
            <person name="Angst P."/>
        </authorList>
    </citation>
    <scope>NUCLEOTIDE SEQUENCE</scope>
    <source>
        <strain evidence="4">PB745_01</strain>
        <tissue evidence="4">Gill</tissue>
    </source>
</reference>
<evidence type="ECO:0000256" key="2">
    <source>
        <dbReference type="SAM" id="Phobius"/>
    </source>
</evidence>
<sequence length="383" mass="42775">MSAIIGVWVKMVMLWLLMLQPTTGTDTLVTDDCIVYHRLTFETFATSIPIHVAHSTRDTNPTLVVKYKGGNTQTITLHQLQYGKWTNGLLNLAAVSQFVPMDDDTNLDNYNNENNNTVNYAMVRSEVKLIGGLFYTHCTKATPNLMTDYYFYFQLPRTGHTKEEILLYPSEVDGKHNNITMQIGGEDWVLCKVNGEAVVRKVSKGQCAPIDEHLKLRLSFTGDKKMKVEVNGKNRVTVILTKDYESVFFKQLEPNLPLVYVQCAGTCPGSRGGKNIIPHVVQLKTTGLSWSPDVPVVPDILIKELSTTTSLSDELGSGSSSTLTVFLVIFILLSITLIVIIGHLQVSEWQNKNNNDNIQNPQLKLSVDQANNPERQVKASTRT</sequence>
<keyword evidence="2" id="KW-1133">Transmembrane helix</keyword>
<evidence type="ECO:0000256" key="3">
    <source>
        <dbReference type="SAM" id="SignalP"/>
    </source>
</evidence>
<feature type="transmembrane region" description="Helical" evidence="2">
    <location>
        <begin position="323"/>
        <end position="344"/>
    </location>
</feature>
<evidence type="ECO:0000313" key="4">
    <source>
        <dbReference type="EMBL" id="KAK3876811.1"/>
    </source>
</evidence>
<proteinExistence type="predicted"/>
<feature type="chain" id="PRO_5042289707" evidence="3">
    <location>
        <begin position="25"/>
        <end position="383"/>
    </location>
</feature>
<keyword evidence="2" id="KW-0812">Transmembrane</keyword>
<keyword evidence="5" id="KW-1185">Reference proteome</keyword>
<keyword evidence="3" id="KW-0732">Signal</keyword>
<organism evidence="4 5">
    <name type="scientific">Petrolisthes cinctipes</name>
    <name type="common">Flat porcelain crab</name>
    <dbReference type="NCBI Taxonomy" id="88211"/>
    <lineage>
        <taxon>Eukaryota</taxon>
        <taxon>Metazoa</taxon>
        <taxon>Ecdysozoa</taxon>
        <taxon>Arthropoda</taxon>
        <taxon>Crustacea</taxon>
        <taxon>Multicrustacea</taxon>
        <taxon>Malacostraca</taxon>
        <taxon>Eumalacostraca</taxon>
        <taxon>Eucarida</taxon>
        <taxon>Decapoda</taxon>
        <taxon>Pleocyemata</taxon>
        <taxon>Anomura</taxon>
        <taxon>Galatheoidea</taxon>
        <taxon>Porcellanidae</taxon>
        <taxon>Petrolisthes</taxon>
    </lineage>
</organism>
<feature type="compositionally biased region" description="Polar residues" evidence="1">
    <location>
        <begin position="368"/>
        <end position="383"/>
    </location>
</feature>
<comment type="caution">
    <text evidence="4">The sequence shown here is derived from an EMBL/GenBank/DDBJ whole genome shotgun (WGS) entry which is preliminary data.</text>
</comment>
<evidence type="ECO:0000256" key="1">
    <source>
        <dbReference type="SAM" id="MobiDB-lite"/>
    </source>
</evidence>
<feature type="region of interest" description="Disordered" evidence="1">
    <location>
        <begin position="360"/>
        <end position="383"/>
    </location>
</feature>
<keyword evidence="2" id="KW-0472">Membrane</keyword>
<dbReference type="EMBL" id="JAWQEG010001771">
    <property type="protein sequence ID" value="KAK3876811.1"/>
    <property type="molecule type" value="Genomic_DNA"/>
</dbReference>
<protein>
    <submittedName>
        <fullName evidence="4">Uncharacterized protein</fullName>
    </submittedName>
</protein>